<proteinExistence type="inferred from homology"/>
<feature type="transmembrane region" description="Helical" evidence="7">
    <location>
        <begin position="92"/>
        <end position="110"/>
    </location>
</feature>
<feature type="domain" description="Mechanosensitive ion channel MscS" evidence="8">
    <location>
        <begin position="113"/>
        <end position="180"/>
    </location>
</feature>
<keyword evidence="12" id="KW-1185">Reference proteome</keyword>
<dbReference type="Proteomes" id="UP000414233">
    <property type="component" value="Unassembled WGS sequence"/>
</dbReference>
<dbReference type="Gene3D" id="3.30.70.100">
    <property type="match status" value="1"/>
</dbReference>
<dbReference type="SUPFAM" id="SSF50182">
    <property type="entry name" value="Sm-like ribonucleoproteins"/>
    <property type="match status" value="1"/>
</dbReference>
<dbReference type="Pfam" id="PF00924">
    <property type="entry name" value="MS_channel_2nd"/>
    <property type="match status" value="1"/>
</dbReference>
<dbReference type="AlphaFoldDB" id="A0A5E4YT37"/>
<keyword evidence="6 7" id="KW-0472">Membrane</keyword>
<comment type="subunit">
    <text evidence="7">Homoheptamer.</text>
</comment>
<dbReference type="InterPro" id="IPR049142">
    <property type="entry name" value="MS_channel_1st"/>
</dbReference>
<reference evidence="11 12" key="1">
    <citation type="submission" date="2019-08" db="EMBL/GenBank/DDBJ databases">
        <authorList>
            <person name="Peeters C."/>
        </authorList>
    </citation>
    <scope>NUCLEOTIDE SEQUENCE [LARGE SCALE GENOMIC DNA]</scope>
    <source>
        <strain evidence="11 12">LMG 30175</strain>
    </source>
</reference>
<name>A0A5E4YT37_9BURK</name>
<keyword evidence="7" id="KW-0406">Ion transport</keyword>
<evidence type="ECO:0000313" key="12">
    <source>
        <dbReference type="Proteomes" id="UP000414233"/>
    </source>
</evidence>
<evidence type="ECO:0000259" key="8">
    <source>
        <dbReference type="Pfam" id="PF00924"/>
    </source>
</evidence>
<dbReference type="OrthoDB" id="9809206at2"/>
<keyword evidence="7" id="KW-0407">Ion channel</keyword>
<dbReference type="InterPro" id="IPR011066">
    <property type="entry name" value="MscS_channel_C_sf"/>
</dbReference>
<dbReference type="InterPro" id="IPR006685">
    <property type="entry name" value="MscS_channel_2nd"/>
</dbReference>
<keyword evidence="5 7" id="KW-1133">Transmembrane helix</keyword>
<evidence type="ECO:0000256" key="4">
    <source>
        <dbReference type="ARBA" id="ARBA00022692"/>
    </source>
</evidence>
<dbReference type="GO" id="GO:0005886">
    <property type="term" value="C:plasma membrane"/>
    <property type="evidence" value="ECO:0007669"/>
    <property type="project" value="UniProtKB-SubCell"/>
</dbReference>
<keyword evidence="7" id="KW-0997">Cell inner membrane</keyword>
<evidence type="ECO:0000259" key="9">
    <source>
        <dbReference type="Pfam" id="PF21082"/>
    </source>
</evidence>
<dbReference type="Gene3D" id="2.30.30.60">
    <property type="match status" value="1"/>
</dbReference>
<organism evidence="11 12">
    <name type="scientific">Pandoraea terrae</name>
    <dbReference type="NCBI Taxonomy" id="1537710"/>
    <lineage>
        <taxon>Bacteria</taxon>
        <taxon>Pseudomonadati</taxon>
        <taxon>Pseudomonadota</taxon>
        <taxon>Betaproteobacteria</taxon>
        <taxon>Burkholderiales</taxon>
        <taxon>Burkholderiaceae</taxon>
        <taxon>Pandoraea</taxon>
    </lineage>
</organism>
<feature type="transmembrane region" description="Helical" evidence="7">
    <location>
        <begin position="64"/>
        <end position="86"/>
    </location>
</feature>
<accession>A0A5E4YT37</accession>
<comment type="function">
    <text evidence="7">Mechanosensitive channel that participates in the regulation of osmotic pressure changes within the cell, opening in response to stretch forces in the membrane lipid bilayer, without the need for other proteins. Contributes to normal resistance to hypoosmotic shock. Forms an ion channel of 1.0 nanosiemens conductance with a slight preference for anions.</text>
</comment>
<dbReference type="InterPro" id="IPR010920">
    <property type="entry name" value="LSM_dom_sf"/>
</dbReference>
<dbReference type="Pfam" id="PF05552">
    <property type="entry name" value="MS_channel_1st_1"/>
    <property type="match status" value="1"/>
</dbReference>
<dbReference type="Pfam" id="PF21088">
    <property type="entry name" value="MS_channel_1st"/>
    <property type="match status" value="1"/>
</dbReference>
<keyword evidence="4 7" id="KW-0812">Transmembrane</keyword>
<feature type="domain" description="Mechanosensitive ion channel transmembrane helices 2/3" evidence="10">
    <location>
        <begin position="78"/>
        <end position="111"/>
    </location>
</feature>
<dbReference type="InterPro" id="IPR049278">
    <property type="entry name" value="MS_channel_C"/>
</dbReference>
<evidence type="ECO:0000256" key="1">
    <source>
        <dbReference type="ARBA" id="ARBA00004651"/>
    </source>
</evidence>
<dbReference type="InterPro" id="IPR008910">
    <property type="entry name" value="MSC_TM_helix"/>
</dbReference>
<dbReference type="EMBL" id="CABPRZ010000026">
    <property type="protein sequence ID" value="VVE51647.1"/>
    <property type="molecule type" value="Genomic_DNA"/>
</dbReference>
<gene>
    <name evidence="11" type="ORF">PTE30175_04629</name>
</gene>
<feature type="domain" description="Mechanosensitive ion channel MscS C-terminal" evidence="9">
    <location>
        <begin position="187"/>
        <end position="262"/>
    </location>
</feature>
<evidence type="ECO:0000256" key="5">
    <source>
        <dbReference type="ARBA" id="ARBA00022989"/>
    </source>
</evidence>
<evidence type="ECO:0000256" key="3">
    <source>
        <dbReference type="ARBA" id="ARBA00022475"/>
    </source>
</evidence>
<evidence type="ECO:0000256" key="2">
    <source>
        <dbReference type="ARBA" id="ARBA00008017"/>
    </source>
</evidence>
<keyword evidence="7" id="KW-0813">Transport</keyword>
<dbReference type="PANTHER" id="PTHR30221">
    <property type="entry name" value="SMALL-CONDUCTANCE MECHANOSENSITIVE CHANNEL"/>
    <property type="match status" value="1"/>
</dbReference>
<comment type="caution">
    <text evidence="7">Lacks conserved residue(s) required for the propagation of feature annotation.</text>
</comment>
<feature type="transmembrane region" description="Helical" evidence="7">
    <location>
        <begin position="22"/>
        <end position="43"/>
    </location>
</feature>
<comment type="subcellular location">
    <subcellularLocation>
        <location evidence="7">Cell inner membrane</location>
        <topology evidence="7">Multi-pass membrane protein</topology>
    </subcellularLocation>
    <subcellularLocation>
        <location evidence="1">Cell membrane</location>
        <topology evidence="1">Multi-pass membrane protein</topology>
    </subcellularLocation>
</comment>
<evidence type="ECO:0000259" key="10">
    <source>
        <dbReference type="Pfam" id="PF21088"/>
    </source>
</evidence>
<dbReference type="InterPro" id="IPR023408">
    <property type="entry name" value="MscS_beta-dom_sf"/>
</dbReference>
<evidence type="ECO:0000313" key="11">
    <source>
        <dbReference type="EMBL" id="VVE51647.1"/>
    </source>
</evidence>
<dbReference type="RefSeq" id="WP_150699399.1">
    <property type="nucleotide sequence ID" value="NZ_CABPRZ010000026.1"/>
</dbReference>
<dbReference type="PANTHER" id="PTHR30221:SF1">
    <property type="entry name" value="SMALL-CONDUCTANCE MECHANOSENSITIVE CHANNEL"/>
    <property type="match status" value="1"/>
</dbReference>
<dbReference type="SUPFAM" id="SSF82689">
    <property type="entry name" value="Mechanosensitive channel protein MscS (YggB), C-terminal domain"/>
    <property type="match status" value="1"/>
</dbReference>
<dbReference type="Gene3D" id="1.10.287.1260">
    <property type="match status" value="1"/>
</dbReference>
<sequence>MTEPTTPLASFDAVLGYLTANVIHYGLTLIQAVLILLIGFWLGGRLTRFVRRALDHSPHFDATLKPLIASIVLWSMRIVTAIAVLAQFGVQTASIIAVLGAAGLAIGLALQGTLQNIAAGTMLLVLRPFRIGDYITAGSNVAGTVEEVGLFTTTLTNADGIFVFVPNNQIWGQPVTNYSRNPKRRMEVTVGIALDDDVDAAMSALRDFVTTDTRVLDEPAPEIMVKQNSDSAIIINVRCWAGSSDYWSMYWDLQRGVKEVVEGVGCSLPYPTRVIVQAPAGEPASETRH</sequence>
<comment type="similarity">
    <text evidence="2 7">Belongs to the MscS (TC 1.A.23) family.</text>
</comment>
<dbReference type="GO" id="GO:0008381">
    <property type="term" value="F:mechanosensitive monoatomic ion channel activity"/>
    <property type="evidence" value="ECO:0007669"/>
    <property type="project" value="InterPro"/>
</dbReference>
<dbReference type="SUPFAM" id="SSF82861">
    <property type="entry name" value="Mechanosensitive channel protein MscS (YggB), transmembrane region"/>
    <property type="match status" value="1"/>
</dbReference>
<dbReference type="InterPro" id="IPR011014">
    <property type="entry name" value="MscS_channel_TM-2"/>
</dbReference>
<keyword evidence="3" id="KW-1003">Cell membrane</keyword>
<dbReference type="InterPro" id="IPR045275">
    <property type="entry name" value="MscS_archaea/bacteria_type"/>
</dbReference>
<evidence type="ECO:0000256" key="7">
    <source>
        <dbReference type="RuleBase" id="RU369025"/>
    </source>
</evidence>
<evidence type="ECO:0000256" key="6">
    <source>
        <dbReference type="ARBA" id="ARBA00023136"/>
    </source>
</evidence>
<protein>
    <recommendedName>
        <fullName evidence="7">Small-conductance mechanosensitive channel</fullName>
    </recommendedName>
</protein>
<dbReference type="Pfam" id="PF21082">
    <property type="entry name" value="MS_channel_3rd"/>
    <property type="match status" value="1"/>
</dbReference>